<evidence type="ECO:0000313" key="2">
    <source>
        <dbReference type="WBParaSite" id="RSKR_0000234200.1"/>
    </source>
</evidence>
<dbReference type="WBParaSite" id="RSKR_0000234200.1">
    <property type="protein sequence ID" value="RSKR_0000234200.1"/>
    <property type="gene ID" value="RSKR_0000234200"/>
</dbReference>
<dbReference type="Proteomes" id="UP000095286">
    <property type="component" value="Unplaced"/>
</dbReference>
<name>A0AC35TMV4_9BILA</name>
<accession>A0AC35TMV4</accession>
<evidence type="ECO:0000313" key="1">
    <source>
        <dbReference type="Proteomes" id="UP000095286"/>
    </source>
</evidence>
<organism evidence="1 2">
    <name type="scientific">Rhabditophanes sp. KR3021</name>
    <dbReference type="NCBI Taxonomy" id="114890"/>
    <lineage>
        <taxon>Eukaryota</taxon>
        <taxon>Metazoa</taxon>
        <taxon>Ecdysozoa</taxon>
        <taxon>Nematoda</taxon>
        <taxon>Chromadorea</taxon>
        <taxon>Rhabditida</taxon>
        <taxon>Tylenchina</taxon>
        <taxon>Panagrolaimomorpha</taxon>
        <taxon>Strongyloidoidea</taxon>
        <taxon>Alloionematidae</taxon>
        <taxon>Rhabditophanes</taxon>
    </lineage>
</organism>
<reference evidence="2" key="1">
    <citation type="submission" date="2016-11" db="UniProtKB">
        <authorList>
            <consortium name="WormBaseParasite"/>
        </authorList>
    </citation>
    <scope>IDENTIFICATION</scope>
    <source>
        <strain evidence="2">KR3021</strain>
    </source>
</reference>
<proteinExistence type="predicted"/>
<protein>
    <submittedName>
        <fullName evidence="2">DNA replication licensing factor MCM3</fullName>
    </submittedName>
</protein>
<sequence>MSNLHTNNAVDVEAEHAKNIIRQQYVNFLDDANDQKIYSEKIKLMIEEEHTRLIVNINNVRTQYPDRSKRLLTHFVEEIVLFENALKQVVTNQNSKYAEEKDFHIGFEGAFGDKHVNPRSLKSSLLGALVSCEGIVIRCSQIKPKVCKSVHFCPATGKTLEKKYSDLTSYEPIISSTSYPTEDENKNPLETEFSISEYQDNQTFTIQELPECAPAGQLPRNIEIISDGDLADSCKAGDRVRAIGLYRCLPNKTNGVSSGKFRSVLIANNIELLSKDVDKPELTKKDLEDIKKIGKRPDVFELLARSLAPSIYGHEEVKKAVLCLLLGGCEKILPNGTRLRGDINCLLIGDPSVAKSQVLRYILHTAPRAIATTGRGSSGVGLTAAVVSDEGGERRLEAGAMVLADRGIVCIDEFDKMTDMDRTAIHEVMEQGRVSISKAGIHAKLNARCSVLAAANPCYGRYNVYKSPMENINMQDSLLSRFDFIFVLLDEHDMDRDRQISGHIGKIHGYRTQGEPDGQVMSFGGAQEVFTTLGVKKTKTKSSDVYETNKNWAACAKGQKILSMDFMRKYIHLAKESNPGLTEEAINYVKKVYSELRSFDTVKSDTERTTPVTARTLESLLRVSTAIAKARGHRLVAKQDAEEAYQLIHFACFKEKAKERLVSEAMKKKYASDEENNDSEDDNGDDAMETEPAAPVRKTTKRRARVNDSPINDEDETQPTASKRGRVAEDVVSISVDRYKIFKKYLHQAIVQINRREELVPTAEYVNTINSLSGRLNLTQNEMKAALSKAEDENIIMQSEGCLAVI</sequence>